<dbReference type="RefSeq" id="WP_102951638.1">
    <property type="nucleotide sequence ID" value="NZ_CP024847.1"/>
</dbReference>
<dbReference type="GO" id="GO:0006261">
    <property type="term" value="P:DNA-templated DNA replication"/>
    <property type="evidence" value="ECO:0007669"/>
    <property type="project" value="TreeGrafter"/>
</dbReference>
<evidence type="ECO:0008006" key="3">
    <source>
        <dbReference type="Google" id="ProtNLM"/>
    </source>
</evidence>
<proteinExistence type="predicted"/>
<dbReference type="Proteomes" id="UP000236655">
    <property type="component" value="Chromosome"/>
</dbReference>
<dbReference type="InterPro" id="IPR050238">
    <property type="entry name" value="DNA_Rep/Repair_Clamp_Loader"/>
</dbReference>
<gene>
    <name evidence="1" type="ORF">CUN60_08560</name>
</gene>
<dbReference type="PANTHER" id="PTHR11669:SF8">
    <property type="entry name" value="DNA POLYMERASE III SUBUNIT DELTA"/>
    <property type="match status" value="1"/>
</dbReference>
<accession>A0A2I7N7Z2</accession>
<name>A0A2I7N7Z2_9NEIS</name>
<dbReference type="GO" id="GO:0009360">
    <property type="term" value="C:DNA polymerase III complex"/>
    <property type="evidence" value="ECO:0007669"/>
    <property type="project" value="TreeGrafter"/>
</dbReference>
<reference evidence="2" key="1">
    <citation type="submission" date="2017-11" db="EMBL/GenBank/DDBJ databases">
        <authorList>
            <person name="Chan K.G."/>
            <person name="Lee L.S."/>
        </authorList>
    </citation>
    <scope>NUCLEOTIDE SEQUENCE [LARGE SCALE GENOMIC DNA]</scope>
    <source>
        <strain evidence="2">DSM 100970</strain>
    </source>
</reference>
<dbReference type="OrthoDB" id="9811073at2"/>
<dbReference type="AlphaFoldDB" id="A0A2I7N7Z2"/>
<protein>
    <recommendedName>
        <fullName evidence="3">DNA polymerase III subunit delta</fullName>
    </recommendedName>
</protein>
<organism evidence="1 2">
    <name type="scientific">Aquella oligotrophica</name>
    <dbReference type="NCBI Taxonomy" id="2067065"/>
    <lineage>
        <taxon>Bacteria</taxon>
        <taxon>Pseudomonadati</taxon>
        <taxon>Pseudomonadota</taxon>
        <taxon>Betaproteobacteria</taxon>
        <taxon>Neisseriales</taxon>
        <taxon>Neisseriaceae</taxon>
        <taxon>Aquella</taxon>
    </lineage>
</organism>
<dbReference type="PANTHER" id="PTHR11669">
    <property type="entry name" value="REPLICATION FACTOR C / DNA POLYMERASE III GAMMA-TAU SUBUNIT"/>
    <property type="match status" value="1"/>
</dbReference>
<dbReference type="Pfam" id="PF13177">
    <property type="entry name" value="DNA_pol3_delta2"/>
    <property type="match status" value="1"/>
</dbReference>
<dbReference type="InterPro" id="IPR027417">
    <property type="entry name" value="P-loop_NTPase"/>
</dbReference>
<dbReference type="KEGG" id="nba:CUN60_08560"/>
<dbReference type="SUPFAM" id="SSF52540">
    <property type="entry name" value="P-loop containing nucleoside triphosphate hydrolases"/>
    <property type="match status" value="1"/>
</dbReference>
<sequence length="318" mass="36393">MLYPWQIDDYTNLVNAYNNRKFQTLLIYGAAHSAPEEIVHKFIDYLLCVSPNGVEACGKCASCIIRHDSDHPDFYLLAADESEERKTLLIKVEEVRKVTEFAMMSLHMANHKVIFLPDAGQLNLSSANALLKIIEEPPANCIFILQAANINKLLPTILSRCFKFQLKIPERNLALAYLQQEQLENAEFWLNYFGGEPVFDIPVSAEQLLLLQEGLLKPSIDNIFALSSELDPKKIGMAFWLDYLGKWLSDIARVKLGGSPAYFSTAHESLIKLVSRVNDEKLYALQDELVFLSEWTEHPLNHKLQLENLLFRYQQIYV</sequence>
<dbReference type="Gene3D" id="3.40.50.300">
    <property type="entry name" value="P-loop containing nucleotide triphosphate hydrolases"/>
    <property type="match status" value="1"/>
</dbReference>
<evidence type="ECO:0000313" key="1">
    <source>
        <dbReference type="EMBL" id="AUR52345.1"/>
    </source>
</evidence>
<evidence type="ECO:0000313" key="2">
    <source>
        <dbReference type="Proteomes" id="UP000236655"/>
    </source>
</evidence>
<dbReference type="EMBL" id="CP024847">
    <property type="protein sequence ID" value="AUR52345.1"/>
    <property type="molecule type" value="Genomic_DNA"/>
</dbReference>
<keyword evidence="2" id="KW-1185">Reference proteome</keyword>